<dbReference type="OrthoDB" id="4774131at2"/>
<feature type="transmembrane region" description="Helical" evidence="1">
    <location>
        <begin position="37"/>
        <end position="59"/>
    </location>
</feature>
<evidence type="ECO:0008006" key="5">
    <source>
        <dbReference type="Google" id="ProtNLM"/>
    </source>
</evidence>
<evidence type="ECO:0000313" key="3">
    <source>
        <dbReference type="EMBL" id="TQM65214.1"/>
    </source>
</evidence>
<keyword evidence="1" id="KW-0812">Transmembrane</keyword>
<reference evidence="2 4" key="1">
    <citation type="submission" date="2019-06" db="EMBL/GenBank/DDBJ databases">
        <title>Sequencing the genomes of 1000 actinobacteria strains.</title>
        <authorList>
            <person name="Klenk H.-P."/>
        </authorList>
    </citation>
    <scope>NUCLEOTIDE SEQUENCE [LARGE SCALE GENOMIC DNA]</scope>
    <source>
        <strain evidence="2 4">DSM 18031</strain>
    </source>
</reference>
<dbReference type="RefSeq" id="WP_141914822.1">
    <property type="nucleotide sequence ID" value="NZ_BAAAYS010000007.1"/>
</dbReference>
<keyword evidence="1" id="KW-0472">Membrane</keyword>
<comment type="caution">
    <text evidence="2">The sequence shown here is derived from an EMBL/GenBank/DDBJ whole genome shotgun (WGS) entry which is preliminary data.</text>
</comment>
<protein>
    <recommendedName>
        <fullName evidence="5">Sulfate permease</fullName>
    </recommendedName>
</protein>
<evidence type="ECO:0000256" key="1">
    <source>
        <dbReference type="SAM" id="Phobius"/>
    </source>
</evidence>
<gene>
    <name evidence="3" type="ORF">FB466_0004</name>
    <name evidence="2" type="ORF">FB466_2546</name>
</gene>
<evidence type="ECO:0000313" key="4">
    <source>
        <dbReference type="Proteomes" id="UP000318331"/>
    </source>
</evidence>
<dbReference type="EMBL" id="VFPN01000001">
    <property type="protein sequence ID" value="TQM65214.1"/>
    <property type="molecule type" value="Genomic_DNA"/>
</dbReference>
<name>A0A543HTA0_9MICO</name>
<dbReference type="Proteomes" id="UP000318331">
    <property type="component" value="Unassembled WGS sequence"/>
</dbReference>
<keyword evidence="1" id="KW-1133">Transmembrane helix</keyword>
<accession>A0A543HTA0</accession>
<proteinExistence type="predicted"/>
<evidence type="ECO:0000313" key="2">
    <source>
        <dbReference type="EMBL" id="TQM61587.1"/>
    </source>
</evidence>
<sequence length="112" mass="12545">MLRLLWNLSVHVRNALHRFAPTNILSDAIRTRRGLKWGIPVMLLAVPYLYAAYLCTVVIDGGGPGWLYLLVLLFIWNAMKMIWIGPVSLVLLIRARAIEAGQSHAIQAGRTP</sequence>
<keyword evidence="4" id="KW-1185">Reference proteome</keyword>
<dbReference type="EMBL" id="VFPN01000003">
    <property type="protein sequence ID" value="TQM61587.1"/>
    <property type="molecule type" value="Genomic_DNA"/>
</dbReference>
<organism evidence="2 4">
    <name type="scientific">Klugiella xanthotipulae</name>
    <dbReference type="NCBI Taxonomy" id="244735"/>
    <lineage>
        <taxon>Bacteria</taxon>
        <taxon>Bacillati</taxon>
        <taxon>Actinomycetota</taxon>
        <taxon>Actinomycetes</taxon>
        <taxon>Micrococcales</taxon>
        <taxon>Microbacteriaceae</taxon>
        <taxon>Klugiella</taxon>
    </lineage>
</organism>
<feature type="transmembrane region" description="Helical" evidence="1">
    <location>
        <begin position="65"/>
        <end position="93"/>
    </location>
</feature>
<dbReference type="AlphaFoldDB" id="A0A543HTA0"/>